<keyword evidence="3" id="KW-1185">Reference proteome</keyword>
<dbReference type="EMBL" id="CAJHUC010001523">
    <property type="protein sequence ID" value="CAD7701395.1"/>
    <property type="molecule type" value="Genomic_DNA"/>
</dbReference>
<organism evidence="2 3">
    <name type="scientific">Ostreobium quekettii</name>
    <dbReference type="NCBI Taxonomy" id="121088"/>
    <lineage>
        <taxon>Eukaryota</taxon>
        <taxon>Viridiplantae</taxon>
        <taxon>Chlorophyta</taxon>
        <taxon>core chlorophytes</taxon>
        <taxon>Ulvophyceae</taxon>
        <taxon>TCBD clade</taxon>
        <taxon>Bryopsidales</taxon>
        <taxon>Ostreobineae</taxon>
        <taxon>Ostreobiaceae</taxon>
        <taxon>Ostreobium</taxon>
    </lineage>
</organism>
<reference evidence="2" key="1">
    <citation type="submission" date="2020-12" db="EMBL/GenBank/DDBJ databases">
        <authorList>
            <person name="Iha C."/>
        </authorList>
    </citation>
    <scope>NUCLEOTIDE SEQUENCE</scope>
</reference>
<evidence type="ECO:0000313" key="3">
    <source>
        <dbReference type="Proteomes" id="UP000708148"/>
    </source>
</evidence>
<accession>A0A8S1J132</accession>
<sequence>RGREEWRQYQSERDATILRLVHALHDHITSNKTRLGEAARQSMHNISESLKSLLQQSAHPEHMPDRVAPRVPVSLTRAATRPADLLASHPSLSRAGDDRHKGTVSHLRQASLADGAHRDDHRLGSQLARQLTQQSIDPQFVAEEDGTFASPSSEASPRSPGPGEPLLASTLSRALSSRPPPAAAIKDQPAAGARRLSGSRSNAAHAFRRASTLAAVLRPPHRTASAPTGRPALATARRPSVRRSASAQLAGGTQQ</sequence>
<name>A0A8S1J132_9CHLO</name>
<dbReference type="Proteomes" id="UP000708148">
    <property type="component" value="Unassembled WGS sequence"/>
</dbReference>
<protein>
    <submittedName>
        <fullName evidence="2">Uncharacterized protein</fullName>
    </submittedName>
</protein>
<feature type="region of interest" description="Disordered" evidence="1">
    <location>
        <begin position="145"/>
        <end position="255"/>
    </location>
</feature>
<comment type="caution">
    <text evidence="2">The sequence shown here is derived from an EMBL/GenBank/DDBJ whole genome shotgun (WGS) entry which is preliminary data.</text>
</comment>
<proteinExistence type="predicted"/>
<feature type="non-terminal residue" evidence="2">
    <location>
        <position position="1"/>
    </location>
</feature>
<evidence type="ECO:0000256" key="1">
    <source>
        <dbReference type="SAM" id="MobiDB-lite"/>
    </source>
</evidence>
<feature type="region of interest" description="Disordered" evidence="1">
    <location>
        <begin position="81"/>
        <end position="106"/>
    </location>
</feature>
<feature type="compositionally biased region" description="Low complexity" evidence="1">
    <location>
        <begin position="164"/>
        <end position="177"/>
    </location>
</feature>
<evidence type="ECO:0000313" key="2">
    <source>
        <dbReference type="EMBL" id="CAD7701395.1"/>
    </source>
</evidence>
<feature type="compositionally biased region" description="Low complexity" evidence="1">
    <location>
        <begin position="234"/>
        <end position="247"/>
    </location>
</feature>
<feature type="compositionally biased region" description="Low complexity" evidence="1">
    <location>
        <begin position="149"/>
        <end position="158"/>
    </location>
</feature>
<dbReference type="AlphaFoldDB" id="A0A8S1J132"/>
<gene>
    <name evidence="2" type="ORF">OSTQU699_LOCUS6754</name>
</gene>